<evidence type="ECO:0000313" key="1">
    <source>
        <dbReference type="EMBL" id="MPN51462.1"/>
    </source>
</evidence>
<dbReference type="EMBL" id="VSSQ01116606">
    <property type="protein sequence ID" value="MPN51462.1"/>
    <property type="molecule type" value="Genomic_DNA"/>
</dbReference>
<dbReference type="AlphaFoldDB" id="A0A645IKT3"/>
<comment type="caution">
    <text evidence="1">The sequence shown here is derived from an EMBL/GenBank/DDBJ whole genome shotgun (WGS) entry which is preliminary data.</text>
</comment>
<reference evidence="1" key="1">
    <citation type="submission" date="2019-08" db="EMBL/GenBank/DDBJ databases">
        <authorList>
            <person name="Kucharzyk K."/>
            <person name="Murdoch R.W."/>
            <person name="Higgins S."/>
            <person name="Loffler F."/>
        </authorList>
    </citation>
    <scope>NUCLEOTIDE SEQUENCE</scope>
</reference>
<dbReference type="NCBIfam" id="TIGR02888">
    <property type="entry name" value="spore_YlmC_YmxH"/>
    <property type="match status" value="1"/>
</dbReference>
<protein>
    <submittedName>
        <fullName evidence="1">Uncharacterized protein</fullName>
    </submittedName>
</protein>
<proteinExistence type="predicted"/>
<accession>A0A645IKT3</accession>
<dbReference type="PANTHER" id="PTHR40061:SF1">
    <property type="entry name" value="SPORULATION PROTEIN YLMC-RELATED"/>
    <property type="match status" value="1"/>
</dbReference>
<dbReference type="InterPro" id="IPR014238">
    <property type="entry name" value="Spore_YlmC/YmxH"/>
</dbReference>
<dbReference type="PANTHER" id="PTHR40061">
    <property type="entry name" value="SPORULATION PROTEIN YLMC-RELATED"/>
    <property type="match status" value="1"/>
</dbReference>
<dbReference type="SUPFAM" id="SSF50346">
    <property type="entry name" value="PRC-barrel domain"/>
    <property type="match status" value="1"/>
</dbReference>
<dbReference type="Gene3D" id="2.30.30.240">
    <property type="entry name" value="PRC-barrel domain"/>
    <property type="match status" value="1"/>
</dbReference>
<sequence length="62" mass="6839">MAADSDLLIQEETGIIESIILPGRGSFLGLWEKDALTVPWSAVKKIGSEVIIMDLDETIPRR</sequence>
<name>A0A645IKT3_9ZZZZ</name>
<dbReference type="InterPro" id="IPR011033">
    <property type="entry name" value="PRC_barrel-like_sf"/>
</dbReference>
<gene>
    <name evidence="1" type="ORF">SDC9_199108</name>
</gene>
<organism evidence="1">
    <name type="scientific">bioreactor metagenome</name>
    <dbReference type="NCBI Taxonomy" id="1076179"/>
    <lineage>
        <taxon>unclassified sequences</taxon>
        <taxon>metagenomes</taxon>
        <taxon>ecological metagenomes</taxon>
    </lineage>
</organism>